<dbReference type="RefSeq" id="WP_092905072.1">
    <property type="nucleotide sequence ID" value="NZ_FOZS01000002.1"/>
</dbReference>
<feature type="transmembrane region" description="Helical" evidence="2">
    <location>
        <begin position="12"/>
        <end position="34"/>
    </location>
</feature>
<feature type="region of interest" description="Disordered" evidence="1">
    <location>
        <begin position="268"/>
        <end position="287"/>
    </location>
</feature>
<dbReference type="OrthoDB" id="374841at2157"/>
<reference evidence="4" key="1">
    <citation type="submission" date="2016-10" db="EMBL/GenBank/DDBJ databases">
        <authorList>
            <person name="Varghese N."/>
            <person name="Submissions S."/>
        </authorList>
    </citation>
    <scope>NUCLEOTIDE SEQUENCE [LARGE SCALE GENOMIC DNA]</scope>
    <source>
        <strain evidence="4">DSM 22427</strain>
    </source>
</reference>
<accession>A0A1I6SFQ9</accession>
<dbReference type="AlphaFoldDB" id="A0A1I6SFQ9"/>
<name>A0A1I6SFQ9_9EURY</name>
<evidence type="ECO:0000256" key="2">
    <source>
        <dbReference type="SAM" id="Phobius"/>
    </source>
</evidence>
<sequence length="287" mass="30535">MSGSRDRGQVLLVGAITVAIVFLALVAVVTGLVYTEATSSSATGNDRATTRATIHGLVDGIELLAASARNDETAQFDADLEGEIDEYVDWYRRTTVAGERVTLSVRAEVLEDEREVRRYTGARSPAAGPPRFDGEIARFRIEPGAALSDEEIVITATPEEGATRNITIAPTGDGAVSFRSPAGASCRIESTEAEFNLLTGGIDANATVPDDCEYDAIDRGIEYETIRVDPTSDAVLGSYDVVSRGPNPRTRGGDPAGVEFVDLEVRSDTGSTTSERTHRIMGFGDPS</sequence>
<protein>
    <submittedName>
        <fullName evidence="3">Uncharacterized protein</fullName>
    </submittedName>
</protein>
<dbReference type="InterPro" id="IPR055685">
    <property type="entry name" value="DUF7261"/>
</dbReference>
<evidence type="ECO:0000313" key="4">
    <source>
        <dbReference type="Proteomes" id="UP000199199"/>
    </source>
</evidence>
<evidence type="ECO:0000256" key="1">
    <source>
        <dbReference type="SAM" id="MobiDB-lite"/>
    </source>
</evidence>
<organism evidence="3 4">
    <name type="scientific">Halostagnicola kamekurae</name>
    <dbReference type="NCBI Taxonomy" id="619731"/>
    <lineage>
        <taxon>Archaea</taxon>
        <taxon>Methanobacteriati</taxon>
        <taxon>Methanobacteriota</taxon>
        <taxon>Stenosarchaea group</taxon>
        <taxon>Halobacteria</taxon>
        <taxon>Halobacteriales</taxon>
        <taxon>Natrialbaceae</taxon>
        <taxon>Halostagnicola</taxon>
    </lineage>
</organism>
<dbReference type="Proteomes" id="UP000199199">
    <property type="component" value="Unassembled WGS sequence"/>
</dbReference>
<keyword evidence="2" id="KW-1133">Transmembrane helix</keyword>
<dbReference type="EMBL" id="FOZS01000002">
    <property type="protein sequence ID" value="SFS75821.1"/>
    <property type="molecule type" value="Genomic_DNA"/>
</dbReference>
<keyword evidence="2" id="KW-0812">Transmembrane</keyword>
<evidence type="ECO:0000313" key="3">
    <source>
        <dbReference type="EMBL" id="SFS75821.1"/>
    </source>
</evidence>
<proteinExistence type="predicted"/>
<gene>
    <name evidence="3" type="ORF">SAMN04488556_2641</name>
</gene>
<keyword evidence="4" id="KW-1185">Reference proteome</keyword>
<dbReference type="Pfam" id="PF23922">
    <property type="entry name" value="DUF7261"/>
    <property type="match status" value="1"/>
</dbReference>
<keyword evidence="2" id="KW-0472">Membrane</keyword>